<keyword evidence="1" id="KW-1133">Transmembrane helix</keyword>
<gene>
    <name evidence="2" type="ORF">GCM10017581_085780</name>
</gene>
<proteinExistence type="predicted"/>
<keyword evidence="1" id="KW-0472">Membrane</keyword>
<dbReference type="Proteomes" id="UP001143480">
    <property type="component" value="Unassembled WGS sequence"/>
</dbReference>
<feature type="transmembrane region" description="Helical" evidence="1">
    <location>
        <begin position="20"/>
        <end position="38"/>
    </location>
</feature>
<dbReference type="AlphaFoldDB" id="A0A9W6KT97"/>
<keyword evidence="1" id="KW-0812">Transmembrane</keyword>
<evidence type="ECO:0000313" key="3">
    <source>
        <dbReference type="Proteomes" id="UP001143480"/>
    </source>
</evidence>
<sequence>MKLLATLLRNDRGAATLDVGLGAILLGITLVAAVTLFAK</sequence>
<keyword evidence="3" id="KW-1185">Reference proteome</keyword>
<organism evidence="2 3">
    <name type="scientific">Dactylosporangium matsuzakiense</name>
    <dbReference type="NCBI Taxonomy" id="53360"/>
    <lineage>
        <taxon>Bacteria</taxon>
        <taxon>Bacillati</taxon>
        <taxon>Actinomycetota</taxon>
        <taxon>Actinomycetes</taxon>
        <taxon>Micromonosporales</taxon>
        <taxon>Micromonosporaceae</taxon>
        <taxon>Dactylosporangium</taxon>
    </lineage>
</organism>
<dbReference type="EMBL" id="BSFP01000079">
    <property type="protein sequence ID" value="GLL06828.1"/>
    <property type="molecule type" value="Genomic_DNA"/>
</dbReference>
<accession>A0A9W6KT97</accession>
<evidence type="ECO:0000313" key="2">
    <source>
        <dbReference type="EMBL" id="GLL06828.1"/>
    </source>
</evidence>
<comment type="caution">
    <text evidence="2">The sequence shown here is derived from an EMBL/GenBank/DDBJ whole genome shotgun (WGS) entry which is preliminary data.</text>
</comment>
<reference evidence="2" key="1">
    <citation type="journal article" date="2014" name="Int. J. Syst. Evol. Microbiol.">
        <title>Complete genome sequence of Corynebacterium casei LMG S-19264T (=DSM 44701T), isolated from a smear-ripened cheese.</title>
        <authorList>
            <consortium name="US DOE Joint Genome Institute (JGI-PGF)"/>
            <person name="Walter F."/>
            <person name="Albersmeier A."/>
            <person name="Kalinowski J."/>
            <person name="Ruckert C."/>
        </authorList>
    </citation>
    <scope>NUCLEOTIDE SEQUENCE</scope>
    <source>
        <strain evidence="2">VKM Ac-1321</strain>
    </source>
</reference>
<evidence type="ECO:0000256" key="1">
    <source>
        <dbReference type="SAM" id="Phobius"/>
    </source>
</evidence>
<protein>
    <submittedName>
        <fullName evidence="2">Uncharacterized protein</fullName>
    </submittedName>
</protein>
<reference evidence="2" key="2">
    <citation type="submission" date="2023-01" db="EMBL/GenBank/DDBJ databases">
        <authorList>
            <person name="Sun Q."/>
            <person name="Evtushenko L."/>
        </authorList>
    </citation>
    <scope>NUCLEOTIDE SEQUENCE</scope>
    <source>
        <strain evidence="2">VKM Ac-1321</strain>
    </source>
</reference>
<name>A0A9W6KT97_9ACTN</name>